<organism evidence="1 2">
    <name type="scientific">Nocardioides ginsengisegetis</name>
    <dbReference type="NCBI Taxonomy" id="661491"/>
    <lineage>
        <taxon>Bacteria</taxon>
        <taxon>Bacillati</taxon>
        <taxon>Actinomycetota</taxon>
        <taxon>Actinomycetes</taxon>
        <taxon>Propionibacteriales</taxon>
        <taxon>Nocardioidaceae</taxon>
        <taxon>Nocardioides</taxon>
    </lineage>
</organism>
<protein>
    <recommendedName>
        <fullName evidence="3">Aminoglycoside phosphotransferase domain-containing protein</fullName>
    </recommendedName>
</protein>
<gene>
    <name evidence="1" type="ORF">FB382_001108</name>
</gene>
<name>A0A7W3IY70_9ACTN</name>
<comment type="caution">
    <text evidence="1">The sequence shown here is derived from an EMBL/GenBank/DDBJ whole genome shotgun (WGS) entry which is preliminary data.</text>
</comment>
<evidence type="ECO:0000313" key="2">
    <source>
        <dbReference type="Proteomes" id="UP000580910"/>
    </source>
</evidence>
<accession>A0A7W3IY70</accession>
<sequence>MSRYADPGLRHPSESERWQGAAFRAELSAWVTEVVGPPTSVEPTKIRPWASVWRVETPTGVHFAKQNCPTQAFEAAVLEELAALAPHHVVPVTAVDRARGLLMTPDQGPVLAETAGEDIDTWCRVVAAGAALQREVAPHADRLAAAGLTVLAPADTTAYVEHALDRFAAIPDGDPRGMSPADRDAVRAHLPVLAGWAEQVGALGLPLTLVHNDLHGNNVFDRDGELRFFDFADALLMEPLAALFIPLNMLAHGLEAGPGDPRLHRVADAALEVWSDLAPAAELRAALPAALQLARLARAESWSRCLPPMNAAELADWGDAAAWWLGSVVLDPILGEPAE</sequence>
<dbReference type="Proteomes" id="UP000580910">
    <property type="component" value="Unassembled WGS sequence"/>
</dbReference>
<evidence type="ECO:0008006" key="3">
    <source>
        <dbReference type="Google" id="ProtNLM"/>
    </source>
</evidence>
<dbReference type="InterPro" id="IPR011009">
    <property type="entry name" value="Kinase-like_dom_sf"/>
</dbReference>
<dbReference type="EMBL" id="JACGXA010000001">
    <property type="protein sequence ID" value="MBA8802817.1"/>
    <property type="molecule type" value="Genomic_DNA"/>
</dbReference>
<keyword evidence="2" id="KW-1185">Reference proteome</keyword>
<reference evidence="1 2" key="1">
    <citation type="submission" date="2020-07" db="EMBL/GenBank/DDBJ databases">
        <title>Sequencing the genomes of 1000 actinobacteria strains.</title>
        <authorList>
            <person name="Klenk H.-P."/>
        </authorList>
    </citation>
    <scope>NUCLEOTIDE SEQUENCE [LARGE SCALE GENOMIC DNA]</scope>
    <source>
        <strain evidence="1 2">DSM 21349</strain>
    </source>
</reference>
<dbReference type="SUPFAM" id="SSF56112">
    <property type="entry name" value="Protein kinase-like (PK-like)"/>
    <property type="match status" value="1"/>
</dbReference>
<dbReference type="RefSeq" id="WP_182537469.1">
    <property type="nucleotide sequence ID" value="NZ_JACGXA010000001.1"/>
</dbReference>
<proteinExistence type="predicted"/>
<dbReference type="AlphaFoldDB" id="A0A7W3IY70"/>
<evidence type="ECO:0000313" key="1">
    <source>
        <dbReference type="EMBL" id="MBA8802817.1"/>
    </source>
</evidence>